<keyword evidence="2" id="KW-0472">Membrane</keyword>
<dbReference type="EMBL" id="HBKQ01043077">
    <property type="protein sequence ID" value="CAE2267250.1"/>
    <property type="molecule type" value="Transcribed_RNA"/>
</dbReference>
<accession>A0A7S4JLH3</accession>
<feature type="transmembrane region" description="Helical" evidence="2">
    <location>
        <begin position="139"/>
        <end position="161"/>
    </location>
</feature>
<keyword evidence="2" id="KW-0812">Transmembrane</keyword>
<protein>
    <submittedName>
        <fullName evidence="3">Uncharacterized protein</fullName>
    </submittedName>
</protein>
<sequence>MAGGRAESPVDEDAADGDDSRGTKALAVLFSSCATDPKGAVHRTWGVALIFIAVFFVSAIIEVVGISNSGGPIALAIAAGLCGIVQLAAAVTGTFVLKRFPTRFSVGFFLGLIVIISQQCLIAFVAFGGRHVEEDGRNSLVFANISLALFLVYGVFALMLVHFREHIVLAPIDVGTIARKGKGGEGDAGSLGEGASYDNFEER</sequence>
<feature type="transmembrane region" description="Helical" evidence="2">
    <location>
        <begin position="45"/>
        <end position="67"/>
    </location>
</feature>
<feature type="region of interest" description="Disordered" evidence="1">
    <location>
        <begin position="183"/>
        <end position="203"/>
    </location>
</feature>
<reference evidence="3" key="1">
    <citation type="submission" date="2021-01" db="EMBL/GenBank/DDBJ databases">
        <authorList>
            <person name="Corre E."/>
            <person name="Pelletier E."/>
            <person name="Niang G."/>
            <person name="Scheremetjew M."/>
            <person name="Finn R."/>
            <person name="Kale V."/>
            <person name="Holt S."/>
            <person name="Cochrane G."/>
            <person name="Meng A."/>
            <person name="Brown T."/>
            <person name="Cohen L."/>
        </authorList>
    </citation>
    <scope>NUCLEOTIDE SEQUENCE</scope>
    <source>
        <strain evidence="3">Isolate 1302-5</strain>
    </source>
</reference>
<feature type="transmembrane region" description="Helical" evidence="2">
    <location>
        <begin position="73"/>
        <end position="97"/>
    </location>
</feature>
<feature type="transmembrane region" description="Helical" evidence="2">
    <location>
        <begin position="104"/>
        <end position="127"/>
    </location>
</feature>
<feature type="region of interest" description="Disordered" evidence="1">
    <location>
        <begin position="1"/>
        <end position="20"/>
    </location>
</feature>
<proteinExistence type="predicted"/>
<name>A0A7S4JLH3_9STRA</name>
<evidence type="ECO:0000313" key="3">
    <source>
        <dbReference type="EMBL" id="CAE2267250.1"/>
    </source>
</evidence>
<keyword evidence="2" id="KW-1133">Transmembrane helix</keyword>
<gene>
    <name evidence="3" type="ORF">OAUR00152_LOCUS29666</name>
</gene>
<dbReference type="AlphaFoldDB" id="A0A7S4JLH3"/>
<evidence type="ECO:0000256" key="1">
    <source>
        <dbReference type="SAM" id="MobiDB-lite"/>
    </source>
</evidence>
<organism evidence="3">
    <name type="scientific">Odontella aurita</name>
    <dbReference type="NCBI Taxonomy" id="265563"/>
    <lineage>
        <taxon>Eukaryota</taxon>
        <taxon>Sar</taxon>
        <taxon>Stramenopiles</taxon>
        <taxon>Ochrophyta</taxon>
        <taxon>Bacillariophyta</taxon>
        <taxon>Mediophyceae</taxon>
        <taxon>Biddulphiophycidae</taxon>
        <taxon>Eupodiscales</taxon>
        <taxon>Odontellaceae</taxon>
        <taxon>Odontella</taxon>
    </lineage>
</organism>
<evidence type="ECO:0000256" key="2">
    <source>
        <dbReference type="SAM" id="Phobius"/>
    </source>
</evidence>